<reference evidence="1" key="1">
    <citation type="submission" date="2020-07" db="EMBL/GenBank/DDBJ databases">
        <title>Huge and variable diversity of episymbiotic CPR bacteria and DPANN archaea in groundwater ecosystems.</title>
        <authorList>
            <person name="He C.Y."/>
            <person name="Keren R."/>
            <person name="Whittaker M."/>
            <person name="Farag I.F."/>
            <person name="Doudna J."/>
            <person name="Cate J.H.D."/>
            <person name="Banfield J.F."/>
        </authorList>
    </citation>
    <scope>NUCLEOTIDE SEQUENCE</scope>
    <source>
        <strain evidence="1">NC_groundwater_672_Ag_B-0.1um_62_36</strain>
    </source>
</reference>
<protein>
    <submittedName>
        <fullName evidence="1">Uncharacterized protein</fullName>
    </submittedName>
</protein>
<organism evidence="1 2">
    <name type="scientific">Tectimicrobiota bacterium</name>
    <dbReference type="NCBI Taxonomy" id="2528274"/>
    <lineage>
        <taxon>Bacteria</taxon>
        <taxon>Pseudomonadati</taxon>
        <taxon>Nitrospinota/Tectimicrobiota group</taxon>
        <taxon>Candidatus Tectimicrobiota</taxon>
    </lineage>
</organism>
<dbReference type="EMBL" id="JACPRF010000266">
    <property type="protein sequence ID" value="MBI2876971.1"/>
    <property type="molecule type" value="Genomic_DNA"/>
</dbReference>
<name>A0A932CP63_UNCTE</name>
<proteinExistence type="predicted"/>
<evidence type="ECO:0000313" key="1">
    <source>
        <dbReference type="EMBL" id="MBI2876971.1"/>
    </source>
</evidence>
<dbReference type="Proteomes" id="UP000769766">
    <property type="component" value="Unassembled WGS sequence"/>
</dbReference>
<sequence>MSRSHRAAGSISITQPTAHLSLNGTSFGVGDPLQLEVQLLMPSGVPPAGKYAFEGKLWLKTPMAFPSDLLSVLNLAGPGGVVTLPPGFDQTFRVIDTAVPANMNAGAYEFGVRLLHPITGEELSTEAEPFNITE</sequence>
<gene>
    <name evidence="1" type="ORF">HYY20_08825</name>
</gene>
<comment type="caution">
    <text evidence="1">The sequence shown here is derived from an EMBL/GenBank/DDBJ whole genome shotgun (WGS) entry which is preliminary data.</text>
</comment>
<dbReference type="AlphaFoldDB" id="A0A932CP63"/>
<accession>A0A932CP63</accession>
<evidence type="ECO:0000313" key="2">
    <source>
        <dbReference type="Proteomes" id="UP000769766"/>
    </source>
</evidence>